<organism evidence="2 3">
    <name type="scientific">Stakelama tenebrarum</name>
    <dbReference type="NCBI Taxonomy" id="2711215"/>
    <lineage>
        <taxon>Bacteria</taxon>
        <taxon>Pseudomonadati</taxon>
        <taxon>Pseudomonadota</taxon>
        <taxon>Alphaproteobacteria</taxon>
        <taxon>Sphingomonadales</taxon>
        <taxon>Sphingomonadaceae</taxon>
        <taxon>Stakelama</taxon>
    </lineage>
</organism>
<dbReference type="RefSeq" id="WP_165325722.1">
    <property type="nucleotide sequence ID" value="NZ_CP049109.1"/>
</dbReference>
<evidence type="ECO:0000256" key="1">
    <source>
        <dbReference type="SAM" id="Coils"/>
    </source>
</evidence>
<accession>A0A6G6Y1A6</accession>
<dbReference type="InterPro" id="IPR053716">
    <property type="entry name" value="Flag_assembly_chemotaxis_eff"/>
</dbReference>
<dbReference type="AlphaFoldDB" id="A0A6G6Y1A6"/>
<protein>
    <recommendedName>
        <fullName evidence="4">Flagellar FliJ protein</fullName>
    </recommendedName>
</protein>
<dbReference type="KEGG" id="spzr:G5C33_02245"/>
<evidence type="ECO:0000313" key="3">
    <source>
        <dbReference type="Proteomes" id="UP000501568"/>
    </source>
</evidence>
<proteinExistence type="predicted"/>
<feature type="coiled-coil region" evidence="1">
    <location>
        <begin position="72"/>
        <end position="106"/>
    </location>
</feature>
<evidence type="ECO:0000313" key="2">
    <source>
        <dbReference type="EMBL" id="QIG78724.1"/>
    </source>
</evidence>
<sequence>MAEAKARRLERIHRVRTLQLRQVQAEEADAHARLAQEAAMRERISMLSGNVAPTPAPLPVAATSLAAAAHFRERLHRTAEAADKRLAQAEQGLDAARSATREAKRDQTAVEKLISREEADAALRALRELEALPPMRKKRHGPC</sequence>
<reference evidence="2 3" key="1">
    <citation type="submission" date="2020-02" db="EMBL/GenBank/DDBJ databases">
        <authorList>
            <person name="Zheng R.K."/>
            <person name="Sun C.M."/>
        </authorList>
    </citation>
    <scope>NUCLEOTIDE SEQUENCE [LARGE SCALE GENOMIC DNA]</scope>
    <source>
        <strain evidence="3">zrk23</strain>
    </source>
</reference>
<keyword evidence="1" id="KW-0175">Coiled coil</keyword>
<dbReference type="Proteomes" id="UP000501568">
    <property type="component" value="Chromosome"/>
</dbReference>
<evidence type="ECO:0008006" key="4">
    <source>
        <dbReference type="Google" id="ProtNLM"/>
    </source>
</evidence>
<name>A0A6G6Y1A6_9SPHN</name>
<gene>
    <name evidence="2" type="ORF">G5C33_02245</name>
</gene>
<dbReference type="Gene3D" id="1.10.287.1700">
    <property type="match status" value="1"/>
</dbReference>
<keyword evidence="3" id="KW-1185">Reference proteome</keyword>
<dbReference type="EMBL" id="CP049109">
    <property type="protein sequence ID" value="QIG78724.1"/>
    <property type="molecule type" value="Genomic_DNA"/>
</dbReference>